<dbReference type="RefSeq" id="WP_098084945.1">
    <property type="nucleotide sequence ID" value="NZ_CAACYE020000001.1"/>
</dbReference>
<dbReference type="GO" id="GO:0004721">
    <property type="term" value="F:phosphoprotein phosphatase activity"/>
    <property type="evidence" value="ECO:0007669"/>
    <property type="project" value="InterPro"/>
</dbReference>
<reference evidence="1" key="1">
    <citation type="submission" date="2019-02" db="EMBL/GenBank/DDBJ databases">
        <authorList>
            <consortium name="Pathogen Informatics"/>
        </authorList>
    </citation>
    <scope>NUCLEOTIDE SEQUENCE</scope>
    <source>
        <strain evidence="1">3012STDY6733949</strain>
    </source>
</reference>
<protein>
    <submittedName>
        <fullName evidence="1">Protein tyrosine/serine phosphatase</fullName>
    </submittedName>
</protein>
<organism evidence="1">
    <name type="scientific">Nocardia farcinica</name>
    <dbReference type="NCBI Taxonomy" id="37329"/>
    <lineage>
        <taxon>Bacteria</taxon>
        <taxon>Bacillati</taxon>
        <taxon>Actinomycetota</taxon>
        <taxon>Actinomycetes</taxon>
        <taxon>Mycobacteriales</taxon>
        <taxon>Nocardiaceae</taxon>
        <taxon>Nocardia</taxon>
    </lineage>
</organism>
<accession>A0A449H2T4</accession>
<dbReference type="InterPro" id="IPR000387">
    <property type="entry name" value="Tyr_Pase_dom"/>
</dbReference>
<dbReference type="PROSITE" id="PS00383">
    <property type="entry name" value="TYR_PHOSPHATASE_1"/>
    <property type="match status" value="1"/>
</dbReference>
<dbReference type="Pfam" id="PF13350">
    <property type="entry name" value="Y_phosphatase3"/>
    <property type="match status" value="1"/>
</dbReference>
<proteinExistence type="predicted"/>
<dbReference type="Gene3D" id="3.90.190.10">
    <property type="entry name" value="Protein tyrosine phosphatase superfamily"/>
    <property type="match status" value="1"/>
</dbReference>
<gene>
    <name evidence="1" type="ORF">NCTC1935_03364</name>
</gene>
<dbReference type="InterPro" id="IPR029021">
    <property type="entry name" value="Prot-tyrosine_phosphatase-like"/>
</dbReference>
<dbReference type="InterPro" id="IPR016130">
    <property type="entry name" value="Tyr_Pase_AS"/>
</dbReference>
<sequence length="248" mass="26947">MTSPPPADQFHLSGTFNFRDTGGLRTVDGAKVRPGVLLRSAQLSGLDDRGHATLRELRVTDVHDLRGLREIDHIGHDNLPADVRLRVTPFDSRMGEAPPHDSGDTDAFTHMLEVYRAFPALPEANAAIVELAESIVRGDGAVLVHCAAGKDRTGWAVATLLRAVGVSEEDVLADYLRSNEAVPALRAMLTATMGPGAEPSPDLLGVREEYLRIGTESVRELHGDHDSFLAAAGLDARLRERLRERLLE</sequence>
<dbReference type="InterPro" id="IPR026893">
    <property type="entry name" value="Tyr/Ser_Pase_IphP-type"/>
</dbReference>
<dbReference type="SUPFAM" id="SSF52799">
    <property type="entry name" value="(Phosphotyrosine protein) phosphatases II"/>
    <property type="match status" value="1"/>
</dbReference>
<name>A0A449H2T4_NOCFR</name>
<dbReference type="PROSITE" id="PS50056">
    <property type="entry name" value="TYR_PHOSPHATASE_2"/>
    <property type="match status" value="1"/>
</dbReference>
<dbReference type="EMBL" id="CAACYE010000005">
    <property type="protein sequence ID" value="VFA85524.1"/>
    <property type="molecule type" value="Genomic_DNA"/>
</dbReference>
<evidence type="ECO:0000313" key="1">
    <source>
        <dbReference type="EMBL" id="VFA85524.1"/>
    </source>
</evidence>
<dbReference type="AlphaFoldDB" id="A0A449H2T4"/>